<dbReference type="AlphaFoldDB" id="A0A679JK71"/>
<reference evidence="1" key="1">
    <citation type="submission" date="2019-12" db="EMBL/GenBank/DDBJ databases">
        <authorList>
            <person name="Cremers G."/>
        </authorList>
    </citation>
    <scope>NUCLEOTIDE SEQUENCE</scope>
    <source>
        <strain evidence="1">Mbul1</strain>
    </source>
</reference>
<name>A0A679JK71_9HYPH</name>
<organism evidence="1">
    <name type="scientific">Methylobacterium bullatum</name>
    <dbReference type="NCBI Taxonomy" id="570505"/>
    <lineage>
        <taxon>Bacteria</taxon>
        <taxon>Pseudomonadati</taxon>
        <taxon>Pseudomonadota</taxon>
        <taxon>Alphaproteobacteria</taxon>
        <taxon>Hyphomicrobiales</taxon>
        <taxon>Methylobacteriaceae</taxon>
        <taxon>Methylobacterium</taxon>
    </lineage>
</organism>
<accession>A0A679JK71</accession>
<dbReference type="EMBL" id="LR743504">
    <property type="protein sequence ID" value="CAA2106634.1"/>
    <property type="molecule type" value="Genomic_DNA"/>
</dbReference>
<sequence>MTSPIHGMAAGTENAPGEIIPHSPYNGLCGKRKARNDIVFRNILA</sequence>
<protein>
    <submittedName>
        <fullName evidence="1">Uncharacterized protein</fullName>
    </submittedName>
</protein>
<gene>
    <name evidence="1" type="ORF">MBUL_03770</name>
</gene>
<proteinExistence type="predicted"/>
<evidence type="ECO:0000313" key="1">
    <source>
        <dbReference type="EMBL" id="CAA2106634.1"/>
    </source>
</evidence>